<feature type="signal peptide" evidence="1">
    <location>
        <begin position="1"/>
        <end position="19"/>
    </location>
</feature>
<proteinExistence type="predicted"/>
<dbReference type="Proteomes" id="UP000621856">
    <property type="component" value="Unassembled WGS sequence"/>
</dbReference>
<protein>
    <submittedName>
        <fullName evidence="2">Uncharacterized protein</fullName>
    </submittedName>
</protein>
<accession>A0A8J3A583</accession>
<reference evidence="2" key="1">
    <citation type="journal article" date="2014" name="Int. J. Syst. Evol. Microbiol.">
        <title>Complete genome sequence of Corynebacterium casei LMG S-19264T (=DSM 44701T), isolated from a smear-ripened cheese.</title>
        <authorList>
            <consortium name="US DOE Joint Genome Institute (JGI-PGF)"/>
            <person name="Walter F."/>
            <person name="Albersmeier A."/>
            <person name="Kalinowski J."/>
            <person name="Ruckert C."/>
        </authorList>
    </citation>
    <scope>NUCLEOTIDE SEQUENCE</scope>
    <source>
        <strain evidence="2">CGMCC 1.14984</strain>
    </source>
</reference>
<evidence type="ECO:0000313" key="2">
    <source>
        <dbReference type="EMBL" id="GGH99975.1"/>
    </source>
</evidence>
<dbReference type="PROSITE" id="PS51257">
    <property type="entry name" value="PROKAR_LIPOPROTEIN"/>
    <property type="match status" value="1"/>
</dbReference>
<evidence type="ECO:0000313" key="3">
    <source>
        <dbReference type="Proteomes" id="UP000621856"/>
    </source>
</evidence>
<keyword evidence="1" id="KW-0732">Signal</keyword>
<organism evidence="2 3">
    <name type="scientific">Aquisalinus luteolus</name>
    <dbReference type="NCBI Taxonomy" id="1566827"/>
    <lineage>
        <taxon>Bacteria</taxon>
        <taxon>Pseudomonadati</taxon>
        <taxon>Pseudomonadota</taxon>
        <taxon>Alphaproteobacteria</taxon>
        <taxon>Parvularculales</taxon>
        <taxon>Parvularculaceae</taxon>
        <taxon>Aquisalinus</taxon>
    </lineage>
</organism>
<name>A0A8J3A583_9PROT</name>
<gene>
    <name evidence="2" type="ORF">GCM10011355_27180</name>
</gene>
<feature type="chain" id="PRO_5035318881" evidence="1">
    <location>
        <begin position="20"/>
        <end position="88"/>
    </location>
</feature>
<dbReference type="EMBL" id="BMGZ01000003">
    <property type="protein sequence ID" value="GGH99975.1"/>
    <property type="molecule type" value="Genomic_DNA"/>
</dbReference>
<sequence length="88" mass="9895">MKRWIAALALICLPSILTACQTSPSVEYVEIPVEVPVVITPPYDMVKQRCELFLTDSQIITVLEGLVGYSDCLEAQRLELEEWVRAQA</sequence>
<evidence type="ECO:0000256" key="1">
    <source>
        <dbReference type="SAM" id="SignalP"/>
    </source>
</evidence>
<comment type="caution">
    <text evidence="2">The sequence shown here is derived from an EMBL/GenBank/DDBJ whole genome shotgun (WGS) entry which is preliminary data.</text>
</comment>
<reference evidence="2" key="2">
    <citation type="submission" date="2020-09" db="EMBL/GenBank/DDBJ databases">
        <authorList>
            <person name="Sun Q."/>
            <person name="Zhou Y."/>
        </authorList>
    </citation>
    <scope>NUCLEOTIDE SEQUENCE</scope>
    <source>
        <strain evidence="2">CGMCC 1.14984</strain>
    </source>
</reference>
<dbReference type="AlphaFoldDB" id="A0A8J3A583"/>